<reference evidence="1 2" key="2">
    <citation type="submission" date="2018-11" db="EMBL/GenBank/DDBJ databases">
        <authorList>
            <consortium name="Pathogen Informatics"/>
        </authorList>
    </citation>
    <scope>NUCLEOTIDE SEQUENCE [LARGE SCALE GENOMIC DNA]</scope>
</reference>
<accession>A0A0N5DBI9</accession>
<reference evidence="3" key="1">
    <citation type="submission" date="2017-02" db="UniProtKB">
        <authorList>
            <consortium name="WormBaseParasite"/>
        </authorList>
    </citation>
    <scope>IDENTIFICATION</scope>
</reference>
<dbReference type="EMBL" id="UYYF01005164">
    <property type="protein sequence ID" value="VDN08239.1"/>
    <property type="molecule type" value="Genomic_DNA"/>
</dbReference>
<proteinExistence type="predicted"/>
<keyword evidence="2" id="KW-1185">Reference proteome</keyword>
<evidence type="ECO:0000313" key="1">
    <source>
        <dbReference type="EMBL" id="VDN08239.1"/>
    </source>
</evidence>
<organism evidence="3">
    <name type="scientific">Thelazia callipaeda</name>
    <name type="common">Oriental eyeworm</name>
    <name type="synonym">Parasitic nematode</name>
    <dbReference type="NCBI Taxonomy" id="103827"/>
    <lineage>
        <taxon>Eukaryota</taxon>
        <taxon>Metazoa</taxon>
        <taxon>Ecdysozoa</taxon>
        <taxon>Nematoda</taxon>
        <taxon>Chromadorea</taxon>
        <taxon>Rhabditida</taxon>
        <taxon>Spirurina</taxon>
        <taxon>Spiruromorpha</taxon>
        <taxon>Thelazioidea</taxon>
        <taxon>Thelaziidae</taxon>
        <taxon>Thelazia</taxon>
    </lineage>
</organism>
<sequence length="113" mass="13222">MSSMCTDDEIAALSEFMDKERPSVEIARLVTLNMTNDERDRVNLLERTNDLLSLRVFYLSKYQSLPRDKYEMLRKSYSKILSKFTNNNLKENIAQFLNTLTPNDSAKLKVKIH</sequence>
<gene>
    <name evidence="1" type="ORF">TCLT_LOCUS10540</name>
</gene>
<name>A0A0N5DBI9_THECL</name>
<dbReference type="AlphaFoldDB" id="A0A0N5DBI9"/>
<protein>
    <submittedName>
        <fullName evidence="1 3">Uncharacterized protein</fullName>
    </submittedName>
</protein>
<dbReference type="OrthoDB" id="5850381at2759"/>
<dbReference type="Proteomes" id="UP000276776">
    <property type="component" value="Unassembled WGS sequence"/>
</dbReference>
<dbReference type="OMA" id="PHDQYEM"/>
<dbReference type="WBParaSite" id="TCLT_0001055101-mRNA-1">
    <property type="protein sequence ID" value="TCLT_0001055101-mRNA-1"/>
    <property type="gene ID" value="TCLT_0001055101"/>
</dbReference>
<evidence type="ECO:0000313" key="3">
    <source>
        <dbReference type="WBParaSite" id="TCLT_0001055101-mRNA-1"/>
    </source>
</evidence>
<evidence type="ECO:0000313" key="2">
    <source>
        <dbReference type="Proteomes" id="UP000276776"/>
    </source>
</evidence>